<name>A0A4P7AID6_9MOLU</name>
<dbReference type="Proteomes" id="UP000294309">
    <property type="component" value="Chromosome"/>
</dbReference>
<dbReference type="Pfam" id="PF00496">
    <property type="entry name" value="SBP_bac_5"/>
    <property type="match status" value="1"/>
</dbReference>
<gene>
    <name evidence="6" type="primary">oppA</name>
    <name evidence="6" type="ORF">SGLAD_v1c07420</name>
</gene>
<evidence type="ECO:0000313" key="6">
    <source>
        <dbReference type="EMBL" id="QBQ07941.1"/>
    </source>
</evidence>
<dbReference type="KEGG" id="sgq:SGLAD_v1c07420"/>
<keyword evidence="3 4" id="KW-0732">Signal</keyword>
<proteinExistence type="inferred from homology"/>
<reference evidence="6 7" key="1">
    <citation type="submission" date="2019-03" db="EMBL/GenBank/DDBJ databases">
        <title>Complete genome sequence of Spiroplasma gladiatoris TG-1 (DSM 22552).</title>
        <authorList>
            <person name="Lin Y.-C."/>
            <person name="Chou L."/>
            <person name="Kuo C.-H."/>
        </authorList>
    </citation>
    <scope>NUCLEOTIDE SEQUENCE [LARGE SCALE GENOMIC DNA]</scope>
    <source>
        <strain evidence="6 7">TG-1</strain>
    </source>
</reference>
<evidence type="ECO:0000256" key="1">
    <source>
        <dbReference type="ARBA" id="ARBA00005695"/>
    </source>
</evidence>
<dbReference type="InterPro" id="IPR000914">
    <property type="entry name" value="SBP_5_dom"/>
</dbReference>
<sequence>MKKLLTSLMMMSILSTSTTSIVVACKKNKDPKNTVVSTFGANPQNWVTAKTFNAEDYYVLANTNATPLATDEYDRVYGDLFKLTNTNYSKDDPYIGKHNGNYKEWTYNLRDNATWSDYKGNVLGIITIEDFINTAKYVLNPSNTSDLINQWNEHIYGASDLYKEASVKGADFDELFNKYYTGKNGVKKLGIQKIGANQIQFTLNKSETYFESILCFGAFSPIHSAVLEDPGINNDYKKGYYSGPFLPTSFAKDSSLILDKNKNYYFAEKTNVNRVRKVFVNGSASKSRELFEANTINEFAVNSNDKAGWDKYVGDPNNPNKTNGMIKYTSSPGDITTWVMFYNFLNQDYISGDAESKNRAKIASRALQYKEIRKLIESGINRTDWLTYYSKIYDNNSEMSKNLRNTFVPYDLVNTSVEKQYGDYVVDALNEMKFQKVNNKVVEKSDLVDETDFLRLANTGSVASNYLNDTSFNRNMSKIIDGAKKAVENDKTLSELIKSNKKILLVSAEDPTSSASVGAYKSEMIQKFNKIENNFIEIKEVKAADWNGYVDMLQNGKSDLVFSGWSPGYRDPMGYLTTLKLDGDYDMYLRQNQLFNFKSFDTLQGINATEAYNSLKNVNKQKFEDVIVENNEGISPLFESRYNYTKNILKIDAGESIDSSNTNNNQTLDQRYSDFAKMEAKTLYDEYFVMPLMRGSLKMSFSISHIEPFKRSRSPFGSSSSSYFNSNFTKDLLTYEEIENLRKKYEERRSEVESDLTSNRDIIIWSQ</sequence>
<dbReference type="Gene3D" id="3.10.105.10">
    <property type="entry name" value="Dipeptide-binding Protein, Domain 3"/>
    <property type="match status" value="1"/>
</dbReference>
<dbReference type="Gene3D" id="3.90.76.10">
    <property type="entry name" value="Dipeptide-binding Protein, Domain 1"/>
    <property type="match status" value="1"/>
</dbReference>
<feature type="domain" description="Solute-binding protein family 5" evidence="5">
    <location>
        <begin position="99"/>
        <end position="583"/>
    </location>
</feature>
<dbReference type="AlphaFoldDB" id="A0A4P7AID6"/>
<dbReference type="PANTHER" id="PTHR30290">
    <property type="entry name" value="PERIPLASMIC BINDING COMPONENT OF ABC TRANSPORTER"/>
    <property type="match status" value="1"/>
</dbReference>
<evidence type="ECO:0000259" key="5">
    <source>
        <dbReference type="Pfam" id="PF00496"/>
    </source>
</evidence>
<dbReference type="GO" id="GO:0015833">
    <property type="term" value="P:peptide transport"/>
    <property type="evidence" value="ECO:0007669"/>
    <property type="project" value="TreeGrafter"/>
</dbReference>
<evidence type="ECO:0000313" key="7">
    <source>
        <dbReference type="Proteomes" id="UP000294309"/>
    </source>
</evidence>
<evidence type="ECO:0000256" key="3">
    <source>
        <dbReference type="ARBA" id="ARBA00022729"/>
    </source>
</evidence>
<dbReference type="SUPFAM" id="SSF53850">
    <property type="entry name" value="Periplasmic binding protein-like II"/>
    <property type="match status" value="2"/>
</dbReference>
<dbReference type="PANTHER" id="PTHR30290:SF9">
    <property type="entry name" value="OLIGOPEPTIDE-BINDING PROTEIN APPA"/>
    <property type="match status" value="1"/>
</dbReference>
<feature type="chain" id="PRO_5020728683" evidence="4">
    <location>
        <begin position="25"/>
        <end position="767"/>
    </location>
</feature>
<dbReference type="InterPro" id="IPR039424">
    <property type="entry name" value="SBP_5"/>
</dbReference>
<organism evidence="6 7">
    <name type="scientific">Spiroplasma gladiatoris</name>
    <dbReference type="NCBI Taxonomy" id="2143"/>
    <lineage>
        <taxon>Bacteria</taxon>
        <taxon>Bacillati</taxon>
        <taxon>Mycoplasmatota</taxon>
        <taxon>Mollicutes</taxon>
        <taxon>Entomoplasmatales</taxon>
        <taxon>Spiroplasmataceae</taxon>
        <taxon>Spiroplasma</taxon>
    </lineage>
</organism>
<dbReference type="PROSITE" id="PS51257">
    <property type="entry name" value="PROKAR_LIPOPROTEIN"/>
    <property type="match status" value="1"/>
</dbReference>
<feature type="signal peptide" evidence="4">
    <location>
        <begin position="1"/>
        <end position="24"/>
    </location>
</feature>
<protein>
    <submittedName>
        <fullName evidence="6">Oligopeptide transport system substrate-binding protein</fullName>
    </submittedName>
</protein>
<evidence type="ECO:0000256" key="2">
    <source>
        <dbReference type="ARBA" id="ARBA00022448"/>
    </source>
</evidence>
<evidence type="ECO:0000256" key="4">
    <source>
        <dbReference type="SAM" id="SignalP"/>
    </source>
</evidence>
<comment type="similarity">
    <text evidence="1">Belongs to the bacterial solute-binding protein 5 family.</text>
</comment>
<dbReference type="OrthoDB" id="9801912at2"/>
<keyword evidence="2" id="KW-0813">Transport</keyword>
<accession>A0A4P7AID6</accession>
<dbReference type="RefSeq" id="WP_134297741.1">
    <property type="nucleotide sequence ID" value="NZ_CP038013.1"/>
</dbReference>
<dbReference type="GO" id="GO:1904680">
    <property type="term" value="F:peptide transmembrane transporter activity"/>
    <property type="evidence" value="ECO:0007669"/>
    <property type="project" value="TreeGrafter"/>
</dbReference>
<dbReference type="Gene3D" id="3.40.190.10">
    <property type="entry name" value="Periplasmic binding protein-like II"/>
    <property type="match status" value="1"/>
</dbReference>
<keyword evidence="7" id="KW-1185">Reference proteome</keyword>
<dbReference type="EMBL" id="CP038013">
    <property type="protein sequence ID" value="QBQ07941.1"/>
    <property type="molecule type" value="Genomic_DNA"/>
</dbReference>